<evidence type="ECO:0000256" key="2">
    <source>
        <dbReference type="ARBA" id="ARBA00023125"/>
    </source>
</evidence>
<dbReference type="SMART" id="SM00866">
    <property type="entry name" value="UTRA"/>
    <property type="match status" value="1"/>
</dbReference>
<accession>A0A857L1Q4</accession>
<proteinExistence type="predicted"/>
<sequence>MNAPEPSEPAYRSLAAELRGRIAAGQYPEGVRLPTEAELATEFGLSRQTVRRAFLELVGDGSVYRIPGRGTFAHENAGRYLRQLGSIEDLMNLSADTEMRVVEPPSRRVDLEAAGRLQLDTDVVWRMLFTRSHDTVPFVLTTVWWPEPVAEVIAGRPEVAAGAVSEHTMIGLLEPHLADPISECVQSITAATADDRVATVLGCPPGHAVLRVDRLYKNTHGQGVELAISYFLPEHYTYRVTLRRSGHSPT</sequence>
<dbReference type="InterPro" id="IPR036388">
    <property type="entry name" value="WH-like_DNA-bd_sf"/>
</dbReference>
<gene>
    <name evidence="4" type="ORF">GII30_16000</name>
</gene>
<dbReference type="AlphaFoldDB" id="A0A857L1Q4"/>
<dbReference type="PANTHER" id="PTHR44846:SF1">
    <property type="entry name" value="MANNOSYL-D-GLYCERATE TRANSPORT_METABOLISM SYSTEM REPRESSOR MNGR-RELATED"/>
    <property type="match status" value="1"/>
</dbReference>
<dbReference type="InterPro" id="IPR028978">
    <property type="entry name" value="Chorismate_lyase_/UTRA_dom_sf"/>
</dbReference>
<dbReference type="SUPFAM" id="SSF64288">
    <property type="entry name" value="Chorismate lyase-like"/>
    <property type="match status" value="1"/>
</dbReference>
<dbReference type="GO" id="GO:0045892">
    <property type="term" value="P:negative regulation of DNA-templated transcription"/>
    <property type="evidence" value="ECO:0007669"/>
    <property type="project" value="TreeGrafter"/>
</dbReference>
<dbReference type="InterPro" id="IPR000524">
    <property type="entry name" value="Tscrpt_reg_HTH_GntR"/>
</dbReference>
<dbReference type="PROSITE" id="PS50949">
    <property type="entry name" value="HTH_GNTR"/>
    <property type="match status" value="1"/>
</dbReference>
<dbReference type="PANTHER" id="PTHR44846">
    <property type="entry name" value="MANNOSYL-D-GLYCERATE TRANSPORT/METABOLISM SYSTEM REPRESSOR MNGR-RELATED"/>
    <property type="match status" value="1"/>
</dbReference>
<protein>
    <submittedName>
        <fullName evidence="4">GntR family transcriptional regulator</fullName>
    </submittedName>
</protein>
<dbReference type="SUPFAM" id="SSF46785">
    <property type="entry name" value="Winged helix' DNA-binding domain"/>
    <property type="match status" value="1"/>
</dbReference>
<reference evidence="4" key="1">
    <citation type="journal article" date="2021" name="Nat. Microbiol.">
        <title>Cocultivation of an ultrasmall environmental parasitic bacterium with lytic ability against bacteria associated with wastewater foams.</title>
        <authorList>
            <person name="Batinovic S."/>
            <person name="Rose J.J.A."/>
            <person name="Ratcliffe J."/>
            <person name="Seviour R.J."/>
            <person name="Petrovski S."/>
        </authorList>
    </citation>
    <scope>NUCLEOTIDE SEQUENCE</scope>
    <source>
        <strain evidence="4">CON44</strain>
    </source>
</reference>
<dbReference type="GO" id="GO:0003677">
    <property type="term" value="F:DNA binding"/>
    <property type="evidence" value="ECO:0007669"/>
    <property type="project" value="UniProtKB-KW"/>
</dbReference>
<name>A0A857L1Q4_9ACTN</name>
<dbReference type="InterPro" id="IPR036390">
    <property type="entry name" value="WH_DNA-bd_sf"/>
</dbReference>
<dbReference type="Pfam" id="PF00392">
    <property type="entry name" value="GntR"/>
    <property type="match status" value="1"/>
</dbReference>
<evidence type="ECO:0000256" key="1">
    <source>
        <dbReference type="ARBA" id="ARBA00023015"/>
    </source>
</evidence>
<dbReference type="Pfam" id="PF07702">
    <property type="entry name" value="UTRA"/>
    <property type="match status" value="1"/>
</dbReference>
<dbReference type="GO" id="GO:0003700">
    <property type="term" value="F:DNA-binding transcription factor activity"/>
    <property type="evidence" value="ECO:0007669"/>
    <property type="project" value="InterPro"/>
</dbReference>
<dbReference type="Gene3D" id="3.40.1410.10">
    <property type="entry name" value="Chorismate lyase-like"/>
    <property type="match status" value="1"/>
</dbReference>
<organism evidence="4">
    <name type="scientific">Gordonia amarae</name>
    <dbReference type="NCBI Taxonomy" id="36821"/>
    <lineage>
        <taxon>Bacteria</taxon>
        <taxon>Bacillati</taxon>
        <taxon>Actinomycetota</taxon>
        <taxon>Actinomycetes</taxon>
        <taxon>Mycobacteriales</taxon>
        <taxon>Gordoniaceae</taxon>
        <taxon>Gordonia</taxon>
    </lineage>
</organism>
<keyword evidence="1" id="KW-0805">Transcription regulation</keyword>
<dbReference type="SMART" id="SM00345">
    <property type="entry name" value="HTH_GNTR"/>
    <property type="match status" value="1"/>
</dbReference>
<dbReference type="CDD" id="cd07377">
    <property type="entry name" value="WHTH_GntR"/>
    <property type="match status" value="1"/>
</dbReference>
<keyword evidence="3" id="KW-0804">Transcription</keyword>
<dbReference type="EMBL" id="CP045810">
    <property type="protein sequence ID" value="QHN40449.1"/>
    <property type="molecule type" value="Genomic_DNA"/>
</dbReference>
<dbReference type="InterPro" id="IPR011663">
    <property type="entry name" value="UTRA"/>
</dbReference>
<evidence type="ECO:0000256" key="3">
    <source>
        <dbReference type="ARBA" id="ARBA00023163"/>
    </source>
</evidence>
<keyword evidence="2" id="KW-0238">DNA-binding</keyword>
<dbReference type="Gene3D" id="1.10.10.10">
    <property type="entry name" value="Winged helix-like DNA-binding domain superfamily/Winged helix DNA-binding domain"/>
    <property type="match status" value="1"/>
</dbReference>
<dbReference type="PRINTS" id="PR00035">
    <property type="entry name" value="HTHGNTR"/>
</dbReference>
<dbReference type="RefSeq" id="WP_005192516.1">
    <property type="nucleotide sequence ID" value="NZ_CP045804.1"/>
</dbReference>
<dbReference type="InterPro" id="IPR050679">
    <property type="entry name" value="Bact_HTH_transcr_reg"/>
</dbReference>
<evidence type="ECO:0000313" key="4">
    <source>
        <dbReference type="EMBL" id="QHN40449.1"/>
    </source>
</evidence>